<feature type="transmembrane region" description="Helical" evidence="1">
    <location>
        <begin position="916"/>
        <end position="934"/>
    </location>
</feature>
<feature type="transmembrane region" description="Helical" evidence="1">
    <location>
        <begin position="940"/>
        <end position="960"/>
    </location>
</feature>
<name>A0A1L3GQZ6_9BACT</name>
<keyword evidence="3" id="KW-1185">Reference proteome</keyword>
<evidence type="ECO:0000313" key="2">
    <source>
        <dbReference type="EMBL" id="APG28344.1"/>
    </source>
</evidence>
<feature type="transmembrane region" description="Helical" evidence="1">
    <location>
        <begin position="156"/>
        <end position="174"/>
    </location>
</feature>
<reference evidence="2 3" key="1">
    <citation type="journal article" date="2017" name="Genome Announc.">
        <title>Complete Genome Sequences of Two Acetylene-Fermenting Pelobacter acetylenicus Strains.</title>
        <authorList>
            <person name="Sutton J.M."/>
            <person name="Baesman S.M."/>
            <person name="Fierst J.L."/>
            <person name="Poret-Peterson A.T."/>
            <person name="Oremland R.S."/>
            <person name="Dunlap D.S."/>
            <person name="Akob D.M."/>
        </authorList>
    </citation>
    <scope>NUCLEOTIDE SEQUENCE [LARGE SCALE GENOMIC DNA]</scope>
    <source>
        <strain evidence="2 3">SFB93</strain>
    </source>
</reference>
<dbReference type="Proteomes" id="UP000182517">
    <property type="component" value="Chromosome"/>
</dbReference>
<feature type="transmembrane region" description="Helical" evidence="1">
    <location>
        <begin position="480"/>
        <end position="497"/>
    </location>
</feature>
<feature type="transmembrane region" description="Helical" evidence="1">
    <location>
        <begin position="861"/>
        <end position="884"/>
    </location>
</feature>
<dbReference type="OrthoDB" id="207428at2"/>
<dbReference type="EMBL" id="CP015519">
    <property type="protein sequence ID" value="APG28344.1"/>
    <property type="molecule type" value="Genomic_DNA"/>
</dbReference>
<keyword evidence="1" id="KW-0472">Membrane</keyword>
<feature type="transmembrane region" description="Helical" evidence="1">
    <location>
        <begin position="283"/>
        <end position="302"/>
    </location>
</feature>
<feature type="transmembrane region" description="Helical" evidence="1">
    <location>
        <begin position="341"/>
        <end position="361"/>
    </location>
</feature>
<dbReference type="STRING" id="1842532.A7E78_11075"/>
<feature type="transmembrane region" description="Helical" evidence="1">
    <location>
        <begin position="732"/>
        <end position="753"/>
    </location>
</feature>
<feature type="transmembrane region" description="Helical" evidence="1">
    <location>
        <begin position="672"/>
        <end position="690"/>
    </location>
</feature>
<feature type="transmembrane region" description="Helical" evidence="1">
    <location>
        <begin position="241"/>
        <end position="271"/>
    </location>
</feature>
<feature type="transmembrane region" description="Helical" evidence="1">
    <location>
        <begin position="820"/>
        <end position="840"/>
    </location>
</feature>
<feature type="transmembrane region" description="Helical" evidence="1">
    <location>
        <begin position="215"/>
        <end position="235"/>
    </location>
</feature>
<dbReference type="KEGG" id="pef:A7E78_11075"/>
<sequence>MLLLFLALAVFVLVQFNALRQQNRVLAQRLSQLEALVKQDAESAEKPQVPNAETAPVTAAEDFAFETIESNGISVSSAQKGEPAKKVKPAPAAPLPKYVVPNAAKTDSKPAVPSFWKKVERQFLENWTGILGAVIMVMGVAFLGGYAYLQMIPFHRFLLLIAFAALLMGLFTFLRSKPQWLKLALWLRSSASAILLFACLGAGGFPALQWLTDPLAALVLLCLGIAVNLYLGFIGGRQAVAAIHVVLSLAALAAAPPTHLILIIAALVTLYGIALTYRDKWDYHLLLTISSFFVFHLSWYVRTLGGVEDARRDLLGLAVVVAVGVLAALVHYRQVYKSREFVALPFVVHLLNWLYFGFGLLCYAQGTLWKTFFLAGGGVLAFGLARCARRVPVRWLYLTDTLVAKLLLVLALVSLNQWQVGYVVICSLVVFAGLLFAVLAAVEEEELLFQVGSRLAQLAGLILILLTCLSWPHADDPQRYSNALWLGLCALASTVLHRTVGRKEQRDQGVLPVMQFLAGIMAVALYFQLHLLSWAEYGLLLAVPLFYLRERNQDEACGGALLLFLLGVHGIFWIHFSPADHLPWGLKTIHALPLLVLAGAAIRWSWHRVRQKHYAWIGIYLMAGNLFLISYDLGRAYSPLIPGVVWLLLSLAALELSTVIRRRRLGQSDCHLLYVGHAYVVAFLVRYFMVHVPSEAYLGTVSVRLLVEFLGLAVLMYWALQKRPTSDSGDRNWSHLMPLYAEATLLLTVFVLLLELNEFWYPLCWMGLGYLCLMVGWLLKENFSRLRVYSLLFSWAAAFYVAFLTSSYVVPSDLWYRQAWFAATITILLQLPYGYLVCARKALQDIAWPISLHRLARPADFFRIQIGAWVFYPLFAAVAVFLYWTFDLTILTLLWVVEAFVIFAFSLLLRADHFRYVALSVIGVCLLRLVFYDLSHAGTLTRALVFLGVGIVMLLIHALFNQFKGRVTDG</sequence>
<feature type="transmembrane region" description="Helical" evidence="1">
    <location>
        <begin position="890"/>
        <end position="909"/>
    </location>
</feature>
<feature type="transmembrane region" description="Helical" evidence="1">
    <location>
        <begin position="421"/>
        <end position="442"/>
    </location>
</feature>
<feature type="transmembrane region" description="Helical" evidence="1">
    <location>
        <begin position="314"/>
        <end position="332"/>
    </location>
</feature>
<feature type="transmembrane region" description="Helical" evidence="1">
    <location>
        <begin position="509"/>
        <end position="527"/>
    </location>
</feature>
<organism evidence="2 3">
    <name type="scientific">Syntrophotalea acetylenivorans</name>
    <dbReference type="NCBI Taxonomy" id="1842532"/>
    <lineage>
        <taxon>Bacteria</taxon>
        <taxon>Pseudomonadati</taxon>
        <taxon>Thermodesulfobacteriota</taxon>
        <taxon>Desulfuromonadia</taxon>
        <taxon>Desulfuromonadales</taxon>
        <taxon>Syntrophotaleaceae</taxon>
        <taxon>Syntrophotalea</taxon>
    </lineage>
</organism>
<feature type="transmembrane region" description="Helical" evidence="1">
    <location>
        <begin position="556"/>
        <end position="576"/>
    </location>
</feature>
<feature type="transmembrane region" description="Helical" evidence="1">
    <location>
        <begin position="759"/>
        <end position="779"/>
    </location>
</feature>
<feature type="transmembrane region" description="Helical" evidence="1">
    <location>
        <begin position="186"/>
        <end position="208"/>
    </location>
</feature>
<proteinExistence type="predicted"/>
<feature type="transmembrane region" description="Helical" evidence="1">
    <location>
        <begin position="395"/>
        <end position="415"/>
    </location>
</feature>
<feature type="transmembrane region" description="Helical" evidence="1">
    <location>
        <begin position="127"/>
        <end position="149"/>
    </location>
</feature>
<feature type="transmembrane region" description="Helical" evidence="1">
    <location>
        <begin position="582"/>
        <end position="602"/>
    </location>
</feature>
<accession>A0A1L3GQZ6</accession>
<evidence type="ECO:0000256" key="1">
    <source>
        <dbReference type="SAM" id="Phobius"/>
    </source>
</evidence>
<feature type="transmembrane region" description="Helical" evidence="1">
    <location>
        <begin position="533"/>
        <end position="549"/>
    </location>
</feature>
<protein>
    <recommendedName>
        <fullName evidence="4">DUF2339 domain-containing protein</fullName>
    </recommendedName>
</protein>
<feature type="transmembrane region" description="Helical" evidence="1">
    <location>
        <begin position="696"/>
        <end position="720"/>
    </location>
</feature>
<gene>
    <name evidence="2" type="ORF">A7E78_11075</name>
</gene>
<feature type="transmembrane region" description="Helical" evidence="1">
    <location>
        <begin position="614"/>
        <end position="634"/>
    </location>
</feature>
<feature type="transmembrane region" description="Helical" evidence="1">
    <location>
        <begin position="640"/>
        <end position="660"/>
    </location>
</feature>
<dbReference type="RefSeq" id="WP_072284373.1">
    <property type="nucleotide sequence ID" value="NZ_CP015519.1"/>
</dbReference>
<evidence type="ECO:0000313" key="3">
    <source>
        <dbReference type="Proteomes" id="UP000182517"/>
    </source>
</evidence>
<feature type="transmembrane region" description="Helical" evidence="1">
    <location>
        <begin position="454"/>
        <end position="474"/>
    </location>
</feature>
<dbReference type="AlphaFoldDB" id="A0A1L3GQZ6"/>
<feature type="transmembrane region" description="Helical" evidence="1">
    <location>
        <begin position="786"/>
        <end position="808"/>
    </location>
</feature>
<evidence type="ECO:0008006" key="4">
    <source>
        <dbReference type="Google" id="ProtNLM"/>
    </source>
</evidence>
<keyword evidence="1" id="KW-1133">Transmembrane helix</keyword>
<keyword evidence="1" id="KW-0812">Transmembrane</keyword>